<evidence type="ECO:0000313" key="13">
    <source>
        <dbReference type="EMBL" id="ACL43388.1"/>
    </source>
</evidence>
<evidence type="ECO:0000259" key="12">
    <source>
        <dbReference type="PROSITE" id="PS50113"/>
    </source>
</evidence>
<dbReference type="eggNOG" id="COG3437">
    <property type="taxonomic scope" value="Bacteria"/>
</dbReference>
<feature type="modified residue" description="4-aspartylphosphate" evidence="9">
    <location>
        <position position="61"/>
    </location>
</feature>
<dbReference type="InterPro" id="IPR035965">
    <property type="entry name" value="PAS-like_dom_sf"/>
</dbReference>
<dbReference type="AlphaFoldDB" id="B8HXU9"/>
<keyword evidence="6 13" id="KW-0418">Kinase</keyword>
<dbReference type="InterPro" id="IPR011495">
    <property type="entry name" value="Sig_transdc_His_kin_sub2_dim/P"/>
</dbReference>
<dbReference type="PANTHER" id="PTHR41523:SF8">
    <property type="entry name" value="ETHYLENE RESPONSE SENSOR PROTEIN"/>
    <property type="match status" value="1"/>
</dbReference>
<organism evidence="13">
    <name type="scientific">Cyanothece sp. (strain PCC 7425 / ATCC 29141)</name>
    <dbReference type="NCBI Taxonomy" id="395961"/>
    <lineage>
        <taxon>Bacteria</taxon>
        <taxon>Bacillati</taxon>
        <taxon>Cyanobacteriota</taxon>
        <taxon>Cyanophyceae</taxon>
        <taxon>Gomontiellales</taxon>
        <taxon>Cyanothecaceae</taxon>
        <taxon>Cyanothece</taxon>
    </lineage>
</organism>
<evidence type="ECO:0000256" key="6">
    <source>
        <dbReference type="ARBA" id="ARBA00022777"/>
    </source>
</evidence>
<keyword evidence="5" id="KW-0547">Nucleotide-binding</keyword>
<dbReference type="InterPro" id="IPR029016">
    <property type="entry name" value="GAF-like_dom_sf"/>
</dbReference>
<evidence type="ECO:0000256" key="5">
    <source>
        <dbReference type="ARBA" id="ARBA00022741"/>
    </source>
</evidence>
<dbReference type="SUPFAM" id="SSF55785">
    <property type="entry name" value="PYP-like sensor domain (PAS domain)"/>
    <property type="match status" value="3"/>
</dbReference>
<dbReference type="Pfam" id="PF02518">
    <property type="entry name" value="HATPase_c"/>
    <property type="match status" value="1"/>
</dbReference>
<dbReference type="PROSITE" id="PS50113">
    <property type="entry name" value="PAC"/>
    <property type="match status" value="2"/>
</dbReference>
<dbReference type="PROSITE" id="PS50112">
    <property type="entry name" value="PAS"/>
    <property type="match status" value="1"/>
</dbReference>
<dbReference type="Gene3D" id="3.30.450.40">
    <property type="match status" value="1"/>
</dbReference>
<dbReference type="eggNOG" id="COG3920">
    <property type="taxonomic scope" value="Bacteria"/>
</dbReference>
<evidence type="ECO:0000259" key="11">
    <source>
        <dbReference type="PROSITE" id="PS50112"/>
    </source>
</evidence>
<dbReference type="GO" id="GO:0005524">
    <property type="term" value="F:ATP binding"/>
    <property type="evidence" value="ECO:0007669"/>
    <property type="project" value="UniProtKB-KW"/>
</dbReference>
<evidence type="ECO:0000256" key="2">
    <source>
        <dbReference type="ARBA" id="ARBA00012438"/>
    </source>
</evidence>
<dbReference type="GO" id="GO:0000160">
    <property type="term" value="P:phosphorelay signal transduction system"/>
    <property type="evidence" value="ECO:0007669"/>
    <property type="project" value="InterPro"/>
</dbReference>
<dbReference type="Pfam" id="PF08448">
    <property type="entry name" value="PAS_4"/>
    <property type="match status" value="1"/>
</dbReference>
<evidence type="ECO:0000256" key="4">
    <source>
        <dbReference type="ARBA" id="ARBA00022679"/>
    </source>
</evidence>
<dbReference type="Pfam" id="PF07568">
    <property type="entry name" value="HisKA_2"/>
    <property type="match status" value="1"/>
</dbReference>
<dbReference type="STRING" id="395961.Cyan7425_1002"/>
<comment type="catalytic activity">
    <reaction evidence="1">
        <text>ATP + protein L-histidine = ADP + protein N-phospho-L-histidine.</text>
        <dbReference type="EC" id="2.7.13.3"/>
    </reaction>
</comment>
<feature type="domain" description="PAC" evidence="12">
    <location>
        <begin position="233"/>
        <end position="286"/>
    </location>
</feature>
<dbReference type="SMART" id="SM00091">
    <property type="entry name" value="PAS"/>
    <property type="match status" value="2"/>
</dbReference>
<evidence type="ECO:0000256" key="9">
    <source>
        <dbReference type="PROSITE-ProRule" id="PRU00169"/>
    </source>
</evidence>
<keyword evidence="7" id="KW-0067">ATP-binding</keyword>
<dbReference type="NCBIfam" id="TIGR00229">
    <property type="entry name" value="sensory_box"/>
    <property type="match status" value="2"/>
</dbReference>
<feature type="domain" description="PAC" evidence="12">
    <location>
        <begin position="673"/>
        <end position="725"/>
    </location>
</feature>
<evidence type="ECO:0000259" key="10">
    <source>
        <dbReference type="PROSITE" id="PS50110"/>
    </source>
</evidence>
<dbReference type="InterPro" id="IPR011006">
    <property type="entry name" value="CheY-like_superfamily"/>
</dbReference>
<dbReference type="EC" id="2.7.13.3" evidence="2"/>
<gene>
    <name evidence="13" type="ordered locus">Cyan7425_1002</name>
</gene>
<sequence>MDGPSPVAQQNDILIVDDDPNSLKLLKRLLQAEGYQVRTAKSAERAVENISQALPDLILLDTTISNLDSFAFCQWLKAKPDYKDIQVIFISCLTERDDRVRVFEAEGVDYIIKPFSSQELLARVKTHLHLRKLQRQLNWQNQELHRSQAALQESEARYRTICQLVSDHVYSCQITAEGEIVNEWSTAKLGGLTGLDLENLNGVESEELSWIYQEDLPIFEDFIENLLSHHQPGTLEYRIITPQGDIRWIRDRILPERDENEQRVVRILGAVEDITERKQAELDLRTTTSRLSILIASLQAGVLVEDEQRRIVLVNQEFCNYFGLPVPPQVLIGADCSQAAEQNKHLFVDPEIFVKRIDQILTQQQVVVGEELQMRDGRTLERDYIPILSPEHRYQGHLWQYRDISLRKRDEAKLLQREAYLEALVEVQLQLLMFEGDRQKIYQKILEPLGQAADASRVYVFENHSTPEGELLTSQRAEWCAEGIKPKIDNANLQNVSLANALDGWFTPLLKGEPILGFMAELPQAARQLLELQEFRSILLVPIMIQDSFFGFIGFDDCKSDRTWDASEVRFLWGAATSLALALEHNHSKQSLRESESRFRSLVDNIPGVIYRCLNNRSWTMLYLSERIWEVSGYRAEEFIHDRVRSFISIVHPEDVDRVLRISEQSLIERQAYMMEYRIIRADGEIRWVYECGRDVFDLQGNVLWADGAIFDISDRKAAEVQLKSSLQEKTALLQEVHHRVKNNLQVISSLLRLQSQRVNDPQVKTTLEDSQNRVMAMALVHQNLYQSDDFAQVNLAVYIHSLATHLFSVFAIERSRIDLQIEVDEQVAIPLDKAVPCGLILNELMTNALKHGFQWGRRSGKIVVTISTSPSCLTLKVSNDGEPLPQDFNPESSRSMGLKLVKVLVEQLFATFKAEQQENTVFSLTFDPQRQ</sequence>
<dbReference type="PANTHER" id="PTHR41523">
    <property type="entry name" value="TWO-COMPONENT SYSTEM SENSOR PROTEIN"/>
    <property type="match status" value="1"/>
</dbReference>
<evidence type="ECO:0000256" key="3">
    <source>
        <dbReference type="ARBA" id="ARBA00022553"/>
    </source>
</evidence>
<keyword evidence="4" id="KW-0808">Transferase</keyword>
<dbReference type="Gene3D" id="3.30.565.10">
    <property type="entry name" value="Histidine kinase-like ATPase, C-terminal domain"/>
    <property type="match status" value="1"/>
</dbReference>
<dbReference type="Pfam" id="PF08447">
    <property type="entry name" value="PAS_3"/>
    <property type="match status" value="2"/>
</dbReference>
<dbReference type="eggNOG" id="COG2202">
    <property type="taxonomic scope" value="Bacteria"/>
</dbReference>
<dbReference type="EMBL" id="CP001344">
    <property type="protein sequence ID" value="ACL43388.1"/>
    <property type="molecule type" value="Genomic_DNA"/>
</dbReference>
<dbReference type="InterPro" id="IPR000014">
    <property type="entry name" value="PAS"/>
</dbReference>
<dbReference type="GO" id="GO:0004673">
    <property type="term" value="F:protein histidine kinase activity"/>
    <property type="evidence" value="ECO:0007669"/>
    <property type="project" value="UniProtKB-EC"/>
</dbReference>
<dbReference type="InterPro" id="IPR013655">
    <property type="entry name" value="PAS_fold_3"/>
</dbReference>
<dbReference type="Pfam" id="PF00072">
    <property type="entry name" value="Response_reg"/>
    <property type="match status" value="1"/>
</dbReference>
<dbReference type="Pfam" id="PF01590">
    <property type="entry name" value="GAF"/>
    <property type="match status" value="1"/>
</dbReference>
<keyword evidence="8" id="KW-0843">Virulence</keyword>
<feature type="domain" description="Response regulatory" evidence="10">
    <location>
        <begin position="12"/>
        <end position="128"/>
    </location>
</feature>
<dbReference type="SUPFAM" id="SSF55874">
    <property type="entry name" value="ATPase domain of HSP90 chaperone/DNA topoisomerase II/histidine kinase"/>
    <property type="match status" value="1"/>
</dbReference>
<dbReference type="PROSITE" id="PS50110">
    <property type="entry name" value="RESPONSE_REGULATORY"/>
    <property type="match status" value="1"/>
</dbReference>
<evidence type="ECO:0000256" key="7">
    <source>
        <dbReference type="ARBA" id="ARBA00022840"/>
    </source>
</evidence>
<keyword evidence="3 9" id="KW-0597">Phosphoprotein</keyword>
<dbReference type="SMART" id="SM00086">
    <property type="entry name" value="PAC"/>
    <property type="match status" value="2"/>
</dbReference>
<reference evidence="13" key="1">
    <citation type="submission" date="2009-01" db="EMBL/GenBank/DDBJ databases">
        <title>Complete sequence of chromosome Cyanothece sp. PCC 7425.</title>
        <authorList>
            <consortium name="US DOE Joint Genome Institute"/>
            <person name="Lucas S."/>
            <person name="Copeland A."/>
            <person name="Lapidus A."/>
            <person name="Glavina del Rio T."/>
            <person name="Dalin E."/>
            <person name="Tice H."/>
            <person name="Bruce D."/>
            <person name="Goodwin L."/>
            <person name="Pitluck S."/>
            <person name="Sims D."/>
            <person name="Meineke L."/>
            <person name="Brettin T."/>
            <person name="Detter J.C."/>
            <person name="Han C."/>
            <person name="Larimer F."/>
            <person name="Land M."/>
            <person name="Hauser L."/>
            <person name="Kyrpides N."/>
            <person name="Ovchinnikova G."/>
            <person name="Liberton M."/>
            <person name="Stoeckel J."/>
            <person name="Banerjee A."/>
            <person name="Singh A."/>
            <person name="Page L."/>
            <person name="Sato H."/>
            <person name="Zhao L."/>
            <person name="Sherman L."/>
            <person name="Pakrasi H."/>
            <person name="Richardson P."/>
        </authorList>
    </citation>
    <scope>NUCLEOTIDE SEQUENCE</scope>
    <source>
        <strain evidence="13">PCC 7425</strain>
    </source>
</reference>
<proteinExistence type="predicted"/>
<name>B8HXU9_CYAP4</name>
<dbReference type="InterPro" id="IPR001610">
    <property type="entry name" value="PAC"/>
</dbReference>
<dbReference type="KEGG" id="cyn:Cyan7425_1002"/>
<dbReference type="InterPro" id="IPR003594">
    <property type="entry name" value="HATPase_dom"/>
</dbReference>
<dbReference type="Gene3D" id="3.30.450.20">
    <property type="entry name" value="PAS domain"/>
    <property type="match status" value="3"/>
</dbReference>
<dbReference type="eggNOG" id="COG2203">
    <property type="taxonomic scope" value="Bacteria"/>
</dbReference>
<evidence type="ECO:0000256" key="1">
    <source>
        <dbReference type="ARBA" id="ARBA00000085"/>
    </source>
</evidence>
<dbReference type="OrthoDB" id="432643at2"/>
<dbReference type="CDD" id="cd00130">
    <property type="entry name" value="PAS"/>
    <property type="match status" value="3"/>
</dbReference>
<dbReference type="InterPro" id="IPR013656">
    <property type="entry name" value="PAS_4"/>
</dbReference>
<dbReference type="InterPro" id="IPR001789">
    <property type="entry name" value="Sig_transdc_resp-reg_receiver"/>
</dbReference>
<dbReference type="InterPro" id="IPR000700">
    <property type="entry name" value="PAS-assoc_C"/>
</dbReference>
<dbReference type="SMART" id="SM00448">
    <property type="entry name" value="REC"/>
    <property type="match status" value="1"/>
</dbReference>
<dbReference type="SMART" id="SM00387">
    <property type="entry name" value="HATPase_c"/>
    <property type="match status" value="1"/>
</dbReference>
<dbReference type="SMART" id="SM00065">
    <property type="entry name" value="GAF"/>
    <property type="match status" value="1"/>
</dbReference>
<dbReference type="InterPro" id="IPR036890">
    <property type="entry name" value="HATPase_C_sf"/>
</dbReference>
<dbReference type="SUPFAM" id="SSF52172">
    <property type="entry name" value="CheY-like"/>
    <property type="match status" value="1"/>
</dbReference>
<feature type="domain" description="PAS" evidence="11">
    <location>
        <begin position="595"/>
        <end position="671"/>
    </location>
</feature>
<accession>B8HXU9</accession>
<dbReference type="HOGENOM" id="CLU_000445_114_57_3"/>
<evidence type="ECO:0000256" key="8">
    <source>
        <dbReference type="ARBA" id="ARBA00023026"/>
    </source>
</evidence>
<dbReference type="SUPFAM" id="SSF55781">
    <property type="entry name" value="GAF domain-like"/>
    <property type="match status" value="1"/>
</dbReference>
<dbReference type="InterPro" id="IPR003018">
    <property type="entry name" value="GAF"/>
</dbReference>
<dbReference type="Gene3D" id="3.40.50.2300">
    <property type="match status" value="1"/>
</dbReference>
<protein>
    <recommendedName>
        <fullName evidence="2">histidine kinase</fullName>
        <ecNumber evidence="2">2.7.13.3</ecNumber>
    </recommendedName>
</protein>